<dbReference type="Proteomes" id="UP001199816">
    <property type="component" value="Unassembled WGS sequence"/>
</dbReference>
<gene>
    <name evidence="1" type="ORF">LQ567_22845</name>
</gene>
<dbReference type="RefSeq" id="WP_231008185.1">
    <property type="nucleotide sequence ID" value="NZ_JAJNEC010000007.1"/>
</dbReference>
<dbReference type="EMBL" id="JAJNEC010000007">
    <property type="protein sequence ID" value="MCD2425640.1"/>
    <property type="molecule type" value="Genomic_DNA"/>
</dbReference>
<organism evidence="1 2">
    <name type="scientific">Niabella pedocola</name>
    <dbReference type="NCBI Taxonomy" id="1752077"/>
    <lineage>
        <taxon>Bacteria</taxon>
        <taxon>Pseudomonadati</taxon>
        <taxon>Bacteroidota</taxon>
        <taxon>Chitinophagia</taxon>
        <taxon>Chitinophagales</taxon>
        <taxon>Chitinophagaceae</taxon>
        <taxon>Niabella</taxon>
    </lineage>
</organism>
<accession>A0ABS8PX40</accession>
<proteinExistence type="predicted"/>
<comment type="caution">
    <text evidence="1">The sequence shown here is derived from an EMBL/GenBank/DDBJ whole genome shotgun (WGS) entry which is preliminary data.</text>
</comment>
<evidence type="ECO:0000313" key="2">
    <source>
        <dbReference type="Proteomes" id="UP001199816"/>
    </source>
</evidence>
<evidence type="ECO:0000313" key="1">
    <source>
        <dbReference type="EMBL" id="MCD2425640.1"/>
    </source>
</evidence>
<name>A0ABS8PX40_9BACT</name>
<reference evidence="1 2" key="1">
    <citation type="submission" date="2021-11" db="EMBL/GenBank/DDBJ databases">
        <title>Genomic of Niabella pedocola.</title>
        <authorList>
            <person name="Wu T."/>
        </authorList>
    </citation>
    <scope>NUCLEOTIDE SEQUENCE [LARGE SCALE GENOMIC DNA]</scope>
    <source>
        <strain evidence="1 2">JCM 31011</strain>
    </source>
</reference>
<sequence length="192" mass="22443">MKPEKYIELLNNYFYSFPVDIEGSGEAAAAGEDRFNAEQKMYLLLQSEHWKNFYNLLARIQGIRKIREFQPTRHSIKILCALENSMINGIGMYLSLLGDFYGLYYITESSTEHVEYFGKEFGADLSYVPLTDQQKKISTLIEELIAKHFPAFQKFDNKWADYPVQMPMDLNFEEKSTLFKVFFEKDPGGIFF</sequence>
<protein>
    <submittedName>
        <fullName evidence="1">Uncharacterized protein</fullName>
    </submittedName>
</protein>
<keyword evidence="2" id="KW-1185">Reference proteome</keyword>